<name>A0A2V3IWA5_9FLOR</name>
<evidence type="ECO:0000313" key="13">
    <source>
        <dbReference type="EMBL" id="PXF46412.1"/>
    </source>
</evidence>
<dbReference type="Pfam" id="PF00999">
    <property type="entry name" value="Na_H_Exchanger"/>
    <property type="match status" value="1"/>
</dbReference>
<feature type="compositionally biased region" description="Acidic residues" evidence="10">
    <location>
        <begin position="714"/>
        <end position="732"/>
    </location>
</feature>
<dbReference type="InterPro" id="IPR038770">
    <property type="entry name" value="Na+/solute_symporter_sf"/>
</dbReference>
<dbReference type="GO" id="GO:0012505">
    <property type="term" value="C:endomembrane system"/>
    <property type="evidence" value="ECO:0007669"/>
    <property type="project" value="UniProtKB-SubCell"/>
</dbReference>
<feature type="transmembrane region" description="Helical" evidence="11">
    <location>
        <begin position="304"/>
        <end position="325"/>
    </location>
</feature>
<proteinExistence type="predicted"/>
<evidence type="ECO:0000256" key="6">
    <source>
        <dbReference type="ARBA" id="ARBA00022958"/>
    </source>
</evidence>
<evidence type="ECO:0000256" key="5">
    <source>
        <dbReference type="ARBA" id="ARBA00022692"/>
    </source>
</evidence>
<dbReference type="EMBL" id="NBIV01000039">
    <property type="protein sequence ID" value="PXF46412.1"/>
    <property type="molecule type" value="Genomic_DNA"/>
</dbReference>
<feature type="compositionally biased region" description="Low complexity" evidence="10">
    <location>
        <begin position="72"/>
        <end position="89"/>
    </location>
</feature>
<keyword evidence="9 11" id="KW-0472">Membrane</keyword>
<dbReference type="GO" id="GO:0006813">
    <property type="term" value="P:potassium ion transport"/>
    <property type="evidence" value="ECO:0007669"/>
    <property type="project" value="UniProtKB-KW"/>
</dbReference>
<evidence type="ECO:0000256" key="7">
    <source>
        <dbReference type="ARBA" id="ARBA00022989"/>
    </source>
</evidence>
<evidence type="ECO:0000256" key="9">
    <source>
        <dbReference type="ARBA" id="ARBA00023136"/>
    </source>
</evidence>
<keyword evidence="7 11" id="KW-1133">Transmembrane helix</keyword>
<dbReference type="OrthoDB" id="4834at2759"/>
<feature type="transmembrane region" description="Helical" evidence="11">
    <location>
        <begin position="487"/>
        <end position="506"/>
    </location>
</feature>
<feature type="transmembrane region" description="Helical" evidence="11">
    <location>
        <begin position="157"/>
        <end position="176"/>
    </location>
</feature>
<keyword evidence="5 11" id="KW-0812">Transmembrane</keyword>
<feature type="transmembrane region" description="Helical" evidence="11">
    <location>
        <begin position="399"/>
        <end position="418"/>
    </location>
</feature>
<keyword evidence="14" id="KW-1185">Reference proteome</keyword>
<comment type="subcellular location">
    <subcellularLocation>
        <location evidence="1">Endomembrane system</location>
        <topology evidence="1">Multi-pass membrane protein</topology>
    </subcellularLocation>
</comment>
<comment type="caution">
    <text evidence="13">The sequence shown here is derived from an EMBL/GenBank/DDBJ whole genome shotgun (WGS) entry which is preliminary data.</text>
</comment>
<dbReference type="InterPro" id="IPR036291">
    <property type="entry name" value="NAD(P)-bd_dom_sf"/>
</dbReference>
<feature type="region of interest" description="Disordered" evidence="10">
    <location>
        <begin position="22"/>
        <end position="49"/>
    </location>
</feature>
<dbReference type="SUPFAM" id="SSF51735">
    <property type="entry name" value="NAD(P)-binding Rossmann-fold domains"/>
    <property type="match status" value="1"/>
</dbReference>
<keyword evidence="8" id="KW-0406">Ion transport</keyword>
<dbReference type="PANTHER" id="PTHR46157:SF4">
    <property type="entry name" value="K(+) EFFLUX ANTIPORTER 3, CHLOROPLASTIC"/>
    <property type="match status" value="1"/>
</dbReference>
<accession>A0A2V3IWA5</accession>
<evidence type="ECO:0000256" key="3">
    <source>
        <dbReference type="ARBA" id="ARBA00022449"/>
    </source>
</evidence>
<evidence type="ECO:0000256" key="1">
    <source>
        <dbReference type="ARBA" id="ARBA00004127"/>
    </source>
</evidence>
<evidence type="ECO:0000256" key="2">
    <source>
        <dbReference type="ARBA" id="ARBA00022448"/>
    </source>
</evidence>
<dbReference type="InterPro" id="IPR003148">
    <property type="entry name" value="RCK_N"/>
</dbReference>
<feature type="transmembrane region" description="Helical" evidence="11">
    <location>
        <begin position="213"/>
        <end position="235"/>
    </location>
</feature>
<feature type="transmembrane region" description="Helical" evidence="11">
    <location>
        <begin position="424"/>
        <end position="446"/>
    </location>
</feature>
<keyword evidence="4" id="KW-0633">Potassium transport</keyword>
<keyword evidence="2" id="KW-0813">Transport</keyword>
<feature type="domain" description="RCK N-terminal" evidence="12">
    <location>
        <begin position="533"/>
        <end position="650"/>
    </location>
</feature>
<evidence type="ECO:0000256" key="11">
    <source>
        <dbReference type="SAM" id="Phobius"/>
    </source>
</evidence>
<feature type="transmembrane region" description="Helical" evidence="11">
    <location>
        <begin position="346"/>
        <end position="365"/>
    </location>
</feature>
<dbReference type="GO" id="GO:0016020">
    <property type="term" value="C:membrane"/>
    <property type="evidence" value="ECO:0007669"/>
    <property type="project" value="InterPro"/>
</dbReference>
<evidence type="ECO:0000313" key="14">
    <source>
        <dbReference type="Proteomes" id="UP000247409"/>
    </source>
</evidence>
<evidence type="ECO:0000256" key="8">
    <source>
        <dbReference type="ARBA" id="ARBA00023065"/>
    </source>
</evidence>
<protein>
    <submittedName>
        <fullName evidence="13">K(+) efflux antiporter 3, chloroplastic</fullName>
    </submittedName>
</protein>
<organism evidence="13 14">
    <name type="scientific">Gracilariopsis chorda</name>
    <dbReference type="NCBI Taxonomy" id="448386"/>
    <lineage>
        <taxon>Eukaryota</taxon>
        <taxon>Rhodophyta</taxon>
        <taxon>Florideophyceae</taxon>
        <taxon>Rhodymeniophycidae</taxon>
        <taxon>Gracilariales</taxon>
        <taxon>Gracilariaceae</taxon>
        <taxon>Gracilariopsis</taxon>
    </lineage>
</organism>
<feature type="transmembrane region" description="Helical" evidence="11">
    <location>
        <begin position="458"/>
        <end position="475"/>
    </location>
</feature>
<dbReference type="PROSITE" id="PS51201">
    <property type="entry name" value="RCK_N"/>
    <property type="match status" value="1"/>
</dbReference>
<feature type="compositionally biased region" description="Low complexity" evidence="10">
    <location>
        <begin position="104"/>
        <end position="114"/>
    </location>
</feature>
<feature type="transmembrane region" description="Helical" evidence="11">
    <location>
        <begin position="241"/>
        <end position="262"/>
    </location>
</feature>
<dbReference type="PANTHER" id="PTHR46157">
    <property type="entry name" value="K(+) EFFLUX ANTIPORTER 3, CHLOROPLASTIC"/>
    <property type="match status" value="1"/>
</dbReference>
<feature type="transmembrane region" description="Helical" evidence="11">
    <location>
        <begin position="274"/>
        <end position="298"/>
    </location>
</feature>
<dbReference type="Proteomes" id="UP000247409">
    <property type="component" value="Unassembled WGS sequence"/>
</dbReference>
<dbReference type="FunFam" id="3.40.50.720:FF:000036">
    <property type="entry name" value="Glutathione-regulated potassium-efflux system protein KefB"/>
    <property type="match status" value="1"/>
</dbReference>
<reference evidence="13 14" key="1">
    <citation type="journal article" date="2018" name="Mol. Biol. Evol.">
        <title>Analysis of the draft genome of the red seaweed Gracilariopsis chorda provides insights into genome size evolution in Rhodophyta.</title>
        <authorList>
            <person name="Lee J."/>
            <person name="Yang E.C."/>
            <person name="Graf L."/>
            <person name="Yang J.H."/>
            <person name="Qiu H."/>
            <person name="Zel Zion U."/>
            <person name="Chan C.X."/>
            <person name="Stephens T.G."/>
            <person name="Weber A.P.M."/>
            <person name="Boo G.H."/>
            <person name="Boo S.M."/>
            <person name="Kim K.M."/>
            <person name="Shin Y."/>
            <person name="Jung M."/>
            <person name="Lee S.J."/>
            <person name="Yim H.S."/>
            <person name="Lee J.H."/>
            <person name="Bhattacharya D."/>
            <person name="Yoon H.S."/>
        </authorList>
    </citation>
    <scope>NUCLEOTIDE SEQUENCE [LARGE SCALE GENOMIC DNA]</scope>
    <source>
        <strain evidence="13 14">SKKU-2015</strain>
        <tissue evidence="13">Whole body</tissue>
    </source>
</reference>
<evidence type="ECO:0000259" key="12">
    <source>
        <dbReference type="PROSITE" id="PS51201"/>
    </source>
</evidence>
<dbReference type="Gene3D" id="1.20.1530.20">
    <property type="match status" value="1"/>
</dbReference>
<dbReference type="Gene3D" id="3.40.50.720">
    <property type="entry name" value="NAD(P)-binding Rossmann-like Domain"/>
    <property type="match status" value="1"/>
</dbReference>
<evidence type="ECO:0000256" key="10">
    <source>
        <dbReference type="SAM" id="MobiDB-lite"/>
    </source>
</evidence>
<keyword evidence="3" id="KW-0050">Antiport</keyword>
<dbReference type="GO" id="GO:1902600">
    <property type="term" value="P:proton transmembrane transport"/>
    <property type="evidence" value="ECO:0007669"/>
    <property type="project" value="InterPro"/>
</dbReference>
<keyword evidence="6" id="KW-0630">Potassium</keyword>
<dbReference type="AlphaFoldDB" id="A0A2V3IWA5"/>
<feature type="region of interest" description="Disordered" evidence="10">
    <location>
        <begin position="72"/>
        <end position="114"/>
    </location>
</feature>
<feature type="region of interest" description="Disordered" evidence="10">
    <location>
        <begin position="706"/>
        <end position="792"/>
    </location>
</feature>
<dbReference type="InterPro" id="IPR006153">
    <property type="entry name" value="Cation/H_exchanger_TM"/>
</dbReference>
<sequence length="792" mass="83533">MPPATARPALFVAALPPRRLRRASPRVPLAARSLPRAVAADPPPKRSPPPVWRRALAIAAFAAQLLRPAPLRALPDASSPPSSASALAATHPRRRSRPAAIAVTPQRPTQQRLRQSLLTRSDHGDDHSHQHAVNDALVLLISTVLIIPLARRFGISPILGFLAAGVALGPNAFALVNDVRTTKALAELGVVFFLFEMGLELSTSKLNSLRADVFGLGTAQFFVTGAIITAAAIAAGITSQAAIVVGAALALSSSAFVLQLLSERGEVGTRYGRAAFGILLFQDLVVVPVLVLIPLLAASGAASAVWRAVGVASIKAVLALAFIIFMGNNALQPVFRFVARARSPEAFIAVILLTVLGTSSLTQMLGLSDTLGAFLAGVMLAETKFRHQVEADIKPFRGLLLGLFFMTVGFSIDLNLAWANLSKVVSLVSGLLAIKASVIAAAGVAFGLSVGSAIRTGLLLSQGGEFAFVIFGLGQKVGVLPPDLSQLLLLVVAISMAVTPLLAAIGRRISTELEKKRGLIGVRMEDADTADARDFVMVAGWGRVGQSVCEMLDAKLVRYMAFDMSPTRVIHARNKGFPVFFGDASRPEVLRAAGVERARAVVVTLDDPEQALRAVQNIRREFEGVKVFCRARDARHQKLLQASGATAIVPELLEASLQLGGAVLLDYGTPMDEVNSLVEEARAENLAELGIADGATASIGSAFKKSVSPQKVEDESEEGEVVEEEDESEEEPILIPQDGDVKSEDVPTVGSAGDVTEDIYEPADQVAVAAEDGTARGKTTAVAEDPESDSVR</sequence>
<evidence type="ECO:0000256" key="4">
    <source>
        <dbReference type="ARBA" id="ARBA00022538"/>
    </source>
</evidence>
<gene>
    <name evidence="13" type="ORF">BWQ96_03806</name>
</gene>
<dbReference type="GO" id="GO:0015297">
    <property type="term" value="F:antiporter activity"/>
    <property type="evidence" value="ECO:0007669"/>
    <property type="project" value="UniProtKB-KW"/>
</dbReference>
<dbReference type="Pfam" id="PF02254">
    <property type="entry name" value="TrkA_N"/>
    <property type="match status" value="1"/>
</dbReference>